<reference evidence="1 2" key="1">
    <citation type="submission" date="2018-12" db="EMBL/GenBank/DDBJ databases">
        <authorList>
            <consortium name="Pathogen Informatics"/>
        </authorList>
    </citation>
    <scope>NUCLEOTIDE SEQUENCE [LARGE SCALE GENOMIC DNA]</scope>
    <source>
        <strain evidence="1 2">NCTC7357</strain>
    </source>
</reference>
<gene>
    <name evidence="1" type="ORF">NCTC7357_01458</name>
</gene>
<protein>
    <submittedName>
        <fullName evidence="1">Uncharacterized protein</fullName>
    </submittedName>
</protein>
<dbReference type="EMBL" id="LR134334">
    <property type="protein sequence ID" value="VEF73206.1"/>
    <property type="molecule type" value="Genomic_DNA"/>
</dbReference>
<evidence type="ECO:0000313" key="1">
    <source>
        <dbReference type="EMBL" id="VEF73206.1"/>
    </source>
</evidence>
<evidence type="ECO:0000313" key="2">
    <source>
        <dbReference type="Proteomes" id="UP000277437"/>
    </source>
</evidence>
<organism evidence="1 2">
    <name type="scientific">Pseudomonas chlororaphis</name>
    <dbReference type="NCBI Taxonomy" id="587753"/>
    <lineage>
        <taxon>Bacteria</taxon>
        <taxon>Pseudomonadati</taxon>
        <taxon>Pseudomonadota</taxon>
        <taxon>Gammaproteobacteria</taxon>
        <taxon>Pseudomonadales</taxon>
        <taxon>Pseudomonadaceae</taxon>
        <taxon>Pseudomonas</taxon>
    </lineage>
</organism>
<dbReference type="AlphaFoldDB" id="A0AAQ1FD30"/>
<accession>A0AAQ1FD30</accession>
<dbReference type="Proteomes" id="UP000277437">
    <property type="component" value="Chromosome"/>
</dbReference>
<name>A0AAQ1FD30_9PSED</name>
<sequence length="32" mass="3421">MKEVKLALLQGATCNLMGVKLPSKPKPVKVAK</sequence>
<proteinExistence type="predicted"/>